<feature type="repeat" description="ANK" evidence="13">
    <location>
        <begin position="141"/>
        <end position="173"/>
    </location>
</feature>
<feature type="compositionally biased region" description="Basic and acidic residues" evidence="15">
    <location>
        <begin position="409"/>
        <end position="418"/>
    </location>
</feature>
<feature type="compositionally biased region" description="Polar residues" evidence="15">
    <location>
        <begin position="708"/>
        <end position="724"/>
    </location>
</feature>
<dbReference type="Pfam" id="PF15898">
    <property type="entry name" value="PRKG1_interact"/>
    <property type="match status" value="1"/>
</dbReference>
<evidence type="ECO:0000256" key="13">
    <source>
        <dbReference type="PROSITE-ProRule" id="PRU00023"/>
    </source>
</evidence>
<dbReference type="PROSITE" id="PS50088">
    <property type="entry name" value="ANK_REPEAT"/>
    <property type="match status" value="4"/>
</dbReference>
<dbReference type="Pfam" id="PF12796">
    <property type="entry name" value="Ank_2"/>
    <property type="match status" value="2"/>
</dbReference>
<evidence type="ECO:0000256" key="8">
    <source>
        <dbReference type="ARBA" id="ARBA00038386"/>
    </source>
</evidence>
<dbReference type="PIRSF" id="PIRSF038141">
    <property type="entry name" value="PP1_12ABC_vert"/>
    <property type="match status" value="1"/>
</dbReference>
<feature type="compositionally biased region" description="Polar residues" evidence="15">
    <location>
        <begin position="893"/>
        <end position="903"/>
    </location>
</feature>
<evidence type="ECO:0000256" key="12">
    <source>
        <dbReference type="ARBA" id="ARBA00083252"/>
    </source>
</evidence>
<dbReference type="Proteomes" id="UP000655588">
    <property type="component" value="Unassembled WGS sequence"/>
</dbReference>
<feature type="compositionally biased region" description="Low complexity" evidence="15">
    <location>
        <begin position="1116"/>
        <end position="1127"/>
    </location>
</feature>
<evidence type="ECO:0000256" key="10">
    <source>
        <dbReference type="ARBA" id="ARBA00065548"/>
    </source>
</evidence>
<evidence type="ECO:0000313" key="17">
    <source>
        <dbReference type="EMBL" id="KAF3426427.1"/>
    </source>
</evidence>
<sequence>MRVQNVGYTTGCFVGFDTARTWPRRSEVLKAVEKERVRRRKRKRRRDCVRSGYKVLECSRACFRAMSLESRSSSALFKRAEQLKRWEQSETNREPTQPRQVARKIKFSADCVFLAACAAGDKEEVVRLLQKGADINTGNVDGLTALHQACINDDLDMVEFLVEKGADINCGDNEGWTPLHATASCGFISIAKYLIEKGCNLAAVNYDGQLALDIAESVEMEDMLQQHISKAGIDCDQARSEEERSMLNDARAWQSGATGKDSIHPKSGATALHVAAAKGYIDVMEILLQARCDVNAQDFDGWTPLHAAAHWGQLEACELLVENFCNMDIKNYADQTAFDIADSTILSALEELKTKQQLLMKDHPQIINKKQPTIPKKRVSTNNENTITTQELVETFEEETPNKVKKVELEIQSDKEDSSTGTNSDVEATRETDMEESDGEGESETSSDSHSSTYSNQSDKSNESNHSPCLTDDEKKNRANREEISSRNTSSPIDASKVPNQAPIMPPKQQTDSEEGVIPSWRRSGSFRNRVQNTEGTYTSKLEEKDKSIKSPTMSNKLNTEPDVVLTRTHSFETDEKFYEQYLALRARIKAFSCPTLHCCNATLTHTNTTTRSASLRETHRKKEAKLNLELSRLPQGSNTLSPTTTSKTIVSSTLPTTTATATTATTTTTTTTTTTSTTTTSTTTTTTTTTSPNPTNQIRSVQPVEATATNNSVAVPGTPTTPGGSKLSPGNIFKNFFKSFVPPVRDEESETQRKAHAKRVRETRRSTQGVTLDEIKSAEQLVKKKQQNNEVSSAISSTQPATTTSNTASITATITTATPTTVIANKPSEELNLPERRPSWRLKVDNGSKFQLEDANNRATTLSNPDTTTAYMRRPSAGTSVPRPSSAPVETIATSSAETTVTLPLRRSLKQPEDKEQDKENDSRNAQATQAVIQRRRRPKRRSTGVVHVDMDEIDPEKQDLTAGGDYDDSKINHNEKKISRKTNNSCRIESSSVSKWKINFWKQITNYSGLLGITGNPIGLPNFFNKTSKSNESYRKTPYSNSTSNLNYQNPYTTYGGTASGYGSITLPMNINSLRLPSSMSYNYLNLNSINHPQVQRTESFNKLKTKPDAHIGSRSSSMQSLTSSEGYISGNDRTGRSNRLGSISSLSSEAPSMSVRIKSTTSENGELDYKKLYEESQVENERLKEKLRRSDEQLRETRNLLDKAQSAQNKTVLSEAEKRERRAMERKLSEMEEELKVMDQLKCENQRLKDENGALIRVISKLSK</sequence>
<dbReference type="PROSITE" id="PS50297">
    <property type="entry name" value="ANK_REP_REGION"/>
    <property type="match status" value="4"/>
</dbReference>
<feature type="compositionally biased region" description="Polar residues" evidence="15">
    <location>
        <begin position="858"/>
        <end position="871"/>
    </location>
</feature>
<evidence type="ECO:0000256" key="11">
    <source>
        <dbReference type="ARBA" id="ARBA00072757"/>
    </source>
</evidence>
<feature type="compositionally biased region" description="Polar residues" evidence="15">
    <location>
        <begin position="635"/>
        <end position="656"/>
    </location>
</feature>
<feature type="compositionally biased region" description="Low complexity" evidence="15">
    <location>
        <begin position="1140"/>
        <end position="1150"/>
    </location>
</feature>
<comment type="caution">
    <text evidence="17">The sequence shown here is derived from an EMBL/GenBank/DDBJ whole genome shotgun (WGS) entry which is preliminary data.</text>
</comment>
<feature type="compositionally biased region" description="Polar residues" evidence="15">
    <location>
        <begin position="526"/>
        <end position="540"/>
    </location>
</feature>
<feature type="compositionally biased region" description="Basic and acidic residues" evidence="15">
    <location>
        <begin position="911"/>
        <end position="924"/>
    </location>
</feature>
<dbReference type="EMBL" id="WNWW01000318">
    <property type="protein sequence ID" value="KAF3426427.1"/>
    <property type="molecule type" value="Genomic_DNA"/>
</dbReference>
<dbReference type="InterPro" id="IPR036770">
    <property type="entry name" value="Ankyrin_rpt-contain_sf"/>
</dbReference>
<dbReference type="InterPro" id="IPR017401">
    <property type="entry name" value="MYPT1/MYPT2/Mbs85"/>
</dbReference>
<evidence type="ECO:0000256" key="4">
    <source>
        <dbReference type="ARBA" id="ARBA00022553"/>
    </source>
</evidence>
<feature type="compositionally biased region" description="Basic residues" evidence="15">
    <location>
        <begin position="935"/>
        <end position="944"/>
    </location>
</feature>
<evidence type="ECO:0000256" key="6">
    <source>
        <dbReference type="ARBA" id="ARBA00023043"/>
    </source>
</evidence>
<feature type="compositionally biased region" description="Acidic residues" evidence="15">
    <location>
        <begin position="433"/>
        <end position="445"/>
    </location>
</feature>
<keyword evidence="4" id="KW-0597">Phosphoprotein</keyword>
<feature type="region of interest" description="Disordered" evidence="15">
    <location>
        <begin position="1109"/>
        <end position="1150"/>
    </location>
</feature>
<dbReference type="PANTHER" id="PTHR24179">
    <property type="entry name" value="PROTEIN PHOSPHATASE 1 REGULATORY SUBUNIT 12"/>
    <property type="match status" value="1"/>
</dbReference>
<keyword evidence="14" id="KW-0175">Coiled coil</keyword>
<feature type="compositionally biased region" description="Basic and acidic residues" evidence="15">
    <location>
        <begin position="472"/>
        <end position="485"/>
    </location>
</feature>
<feature type="compositionally biased region" description="Polar residues" evidence="15">
    <location>
        <begin position="550"/>
        <end position="559"/>
    </location>
</feature>
<feature type="region of interest" description="Disordered" evidence="15">
    <location>
        <begin position="409"/>
        <end position="562"/>
    </location>
</feature>
<feature type="compositionally biased region" description="Low complexity" evidence="15">
    <location>
        <begin position="801"/>
        <end position="813"/>
    </location>
</feature>
<dbReference type="CDD" id="cd21930">
    <property type="entry name" value="IPD_PPP1R12"/>
    <property type="match status" value="1"/>
</dbReference>
<dbReference type="Gene3D" id="1.25.40.20">
    <property type="entry name" value="Ankyrin repeat-containing domain"/>
    <property type="match status" value="2"/>
</dbReference>
<dbReference type="InterPro" id="IPR051226">
    <property type="entry name" value="PP1_Regulatory_Subunit"/>
</dbReference>
<organism evidence="17 18">
    <name type="scientific">Frieseomelitta varia</name>
    <dbReference type="NCBI Taxonomy" id="561572"/>
    <lineage>
        <taxon>Eukaryota</taxon>
        <taxon>Metazoa</taxon>
        <taxon>Ecdysozoa</taxon>
        <taxon>Arthropoda</taxon>
        <taxon>Hexapoda</taxon>
        <taxon>Insecta</taxon>
        <taxon>Pterygota</taxon>
        <taxon>Neoptera</taxon>
        <taxon>Endopterygota</taxon>
        <taxon>Hymenoptera</taxon>
        <taxon>Apocrita</taxon>
        <taxon>Aculeata</taxon>
        <taxon>Apoidea</taxon>
        <taxon>Anthophila</taxon>
        <taxon>Apidae</taxon>
        <taxon>Frieseomelitta</taxon>
    </lineage>
</organism>
<dbReference type="InterPro" id="IPR002110">
    <property type="entry name" value="Ankyrin_rpt"/>
</dbReference>
<evidence type="ECO:0000256" key="2">
    <source>
        <dbReference type="ARBA" id="ARBA00022473"/>
    </source>
</evidence>
<feature type="domain" description="cGMP-dependent protein kinase interacting" evidence="16">
    <location>
        <begin position="1171"/>
        <end position="1267"/>
    </location>
</feature>
<feature type="region of interest" description="Disordered" evidence="15">
    <location>
        <begin position="635"/>
        <end position="730"/>
    </location>
</feature>
<feature type="compositionally biased region" description="Polar residues" evidence="15">
    <location>
        <begin position="789"/>
        <end position="800"/>
    </location>
</feature>
<feature type="region of interest" description="Disordered" evidence="15">
    <location>
        <begin position="745"/>
        <end position="813"/>
    </location>
</feature>
<reference evidence="17" key="1">
    <citation type="submission" date="2019-11" db="EMBL/GenBank/DDBJ databases">
        <title>The nuclear and mitochondrial genomes of Frieseomelitta varia - a highly eusocial stingless bee (Meliponini) with a permanently sterile worker caste.</title>
        <authorList>
            <person name="Freitas F.C.P."/>
            <person name="Lourenco A.P."/>
            <person name="Nunes F.M.F."/>
            <person name="Paschoal A.R."/>
            <person name="Abreu F.C.P."/>
            <person name="Barbin F.O."/>
            <person name="Bataglia L."/>
            <person name="Cardoso-Junior C.A.M."/>
            <person name="Cervoni M.S."/>
            <person name="Silva S.R."/>
            <person name="Dalarmi F."/>
            <person name="Del Lama M.A."/>
            <person name="Depintor T.S."/>
            <person name="Ferreira K.M."/>
            <person name="Goria P.S."/>
            <person name="Jaskot M.C."/>
            <person name="Lago D.C."/>
            <person name="Luna-Lucena D."/>
            <person name="Moda L.M."/>
            <person name="Nascimento L."/>
            <person name="Pedrino M."/>
            <person name="Rabico F.O."/>
            <person name="Sanches F.C."/>
            <person name="Santos D.E."/>
            <person name="Santos C.G."/>
            <person name="Vieira J."/>
            <person name="Lopes T.F."/>
            <person name="Barchuk A.R."/>
            <person name="Hartfelder K."/>
            <person name="Simoes Z.L.P."/>
            <person name="Bitondi M.M.G."/>
            <person name="Pinheiro D.G."/>
        </authorList>
    </citation>
    <scope>NUCLEOTIDE SEQUENCE</scope>
    <source>
        <strain evidence="17">USP_RPSP 00005682</strain>
        <tissue evidence="17">Whole individual</tissue>
    </source>
</reference>
<keyword evidence="18" id="KW-1185">Reference proteome</keyword>
<evidence type="ECO:0000256" key="3">
    <source>
        <dbReference type="ARBA" id="ARBA00022490"/>
    </source>
</evidence>
<comment type="subcellular location">
    <subcellularLocation>
        <location evidence="1">Cytoplasm</location>
        <location evidence="1">Cytoskeleton</location>
    </subcellularLocation>
</comment>
<evidence type="ECO:0000256" key="7">
    <source>
        <dbReference type="ARBA" id="ARBA00023212"/>
    </source>
</evidence>
<feature type="repeat" description="ANK" evidence="13">
    <location>
        <begin position="267"/>
        <end position="299"/>
    </location>
</feature>
<feature type="coiled-coil region" evidence="14">
    <location>
        <begin position="1176"/>
        <end position="1261"/>
    </location>
</feature>
<dbReference type="GO" id="GO:0019901">
    <property type="term" value="F:protein kinase binding"/>
    <property type="evidence" value="ECO:0007669"/>
    <property type="project" value="InterPro"/>
</dbReference>
<name>A0A833SBS5_9HYME</name>
<gene>
    <name evidence="17" type="ORF">E2986_00436</name>
</gene>
<dbReference type="AlphaFoldDB" id="A0A833SBS5"/>
<comment type="similarity">
    <text evidence="8">Belongs to the NRARP family.</text>
</comment>
<feature type="compositionally biased region" description="Low complexity" evidence="15">
    <location>
        <begin position="446"/>
        <end position="455"/>
    </location>
</feature>
<keyword evidence="5" id="KW-0677">Repeat</keyword>
<evidence type="ECO:0000256" key="5">
    <source>
        <dbReference type="ARBA" id="ARBA00022737"/>
    </source>
</evidence>
<feature type="compositionally biased region" description="Polar residues" evidence="15">
    <location>
        <begin position="456"/>
        <end position="468"/>
    </location>
</feature>
<feature type="compositionally biased region" description="Basic and acidic residues" evidence="15">
    <location>
        <begin position="745"/>
        <end position="754"/>
    </location>
</feature>
<dbReference type="FunFam" id="1.25.40.20:FF:000007">
    <property type="entry name" value="Phosphatase 1 regulatory subunit 12A"/>
    <property type="match status" value="1"/>
</dbReference>
<dbReference type="SUPFAM" id="SSF48403">
    <property type="entry name" value="Ankyrin repeat"/>
    <property type="match status" value="1"/>
</dbReference>
<keyword evidence="7" id="KW-0206">Cytoskeleton</keyword>
<proteinExistence type="inferred from homology"/>
<evidence type="ECO:0000256" key="15">
    <source>
        <dbReference type="SAM" id="MobiDB-lite"/>
    </source>
</evidence>
<keyword evidence="2" id="KW-0217">Developmental protein</keyword>
<feature type="repeat" description="ANK" evidence="13">
    <location>
        <begin position="300"/>
        <end position="332"/>
    </location>
</feature>
<evidence type="ECO:0000256" key="1">
    <source>
        <dbReference type="ARBA" id="ARBA00004245"/>
    </source>
</evidence>
<keyword evidence="3" id="KW-0963">Cytoplasm</keyword>
<dbReference type="GO" id="GO:0004857">
    <property type="term" value="F:enzyme inhibitor activity"/>
    <property type="evidence" value="ECO:0007669"/>
    <property type="project" value="TreeGrafter"/>
</dbReference>
<accession>A0A833SBS5</accession>
<dbReference type="FunFam" id="1.25.40.20:FF:000004">
    <property type="entry name" value="Phosphatase 1 regulatory subunit 12A"/>
    <property type="match status" value="1"/>
</dbReference>
<dbReference type="GO" id="GO:0007165">
    <property type="term" value="P:signal transduction"/>
    <property type="evidence" value="ECO:0007669"/>
    <property type="project" value="InterPro"/>
</dbReference>
<evidence type="ECO:0000313" key="18">
    <source>
        <dbReference type="Proteomes" id="UP000655588"/>
    </source>
</evidence>
<evidence type="ECO:0000256" key="14">
    <source>
        <dbReference type="SAM" id="Coils"/>
    </source>
</evidence>
<dbReference type="Gene3D" id="6.10.250.1820">
    <property type="match status" value="1"/>
</dbReference>
<dbReference type="GO" id="GO:0019208">
    <property type="term" value="F:phosphatase regulator activity"/>
    <property type="evidence" value="ECO:0007669"/>
    <property type="project" value="InterPro"/>
</dbReference>
<feature type="repeat" description="ANK" evidence="13">
    <location>
        <begin position="174"/>
        <end position="206"/>
    </location>
</feature>
<comment type="function">
    <text evidence="9">Regulates myosin phosphatase activity. Augments Ca(2+) sensitivity of the contractile apparatus.</text>
</comment>
<dbReference type="InterPro" id="IPR031775">
    <property type="entry name" value="PRKG1_interact"/>
</dbReference>
<comment type="subunit">
    <text evidence="10">PP1 comprises a catalytic subunit, PPP1CA, PPP1CB or PPP1CC, and one or several targeting or regulatory subunits. PPP1R12B mediates binding to myosin. Isoform 3 and isoform 4 bind PPP1R12A, but not isoform 1 of PPP1R12B itself. Binds IL16.</text>
</comment>
<dbReference type="PANTHER" id="PTHR24179:SF21">
    <property type="entry name" value="MYOSIN BINDING SUBUNIT, ISOFORM O"/>
    <property type="match status" value="1"/>
</dbReference>
<protein>
    <recommendedName>
        <fullName evidence="11">Protein phosphatase 1 regulatory subunit 12B</fullName>
    </recommendedName>
    <alternativeName>
        <fullName evidence="12">Myosin phosphatase-targeting subunit 2</fullName>
    </alternativeName>
</protein>
<evidence type="ECO:0000259" key="16">
    <source>
        <dbReference type="Pfam" id="PF15898"/>
    </source>
</evidence>
<dbReference type="Gene3D" id="6.10.140.390">
    <property type="match status" value="1"/>
</dbReference>
<feature type="region of interest" description="Disordered" evidence="15">
    <location>
        <begin position="852"/>
        <end position="946"/>
    </location>
</feature>
<keyword evidence="6 13" id="KW-0040">ANK repeat</keyword>
<evidence type="ECO:0000256" key="9">
    <source>
        <dbReference type="ARBA" id="ARBA00059024"/>
    </source>
</evidence>
<dbReference type="GO" id="GO:0005856">
    <property type="term" value="C:cytoskeleton"/>
    <property type="evidence" value="ECO:0007669"/>
    <property type="project" value="UniProtKB-SubCell"/>
</dbReference>
<dbReference type="GO" id="GO:0005737">
    <property type="term" value="C:cytoplasm"/>
    <property type="evidence" value="ECO:0007669"/>
    <property type="project" value="TreeGrafter"/>
</dbReference>
<dbReference type="SMART" id="SM00248">
    <property type="entry name" value="ANK"/>
    <property type="match status" value="5"/>
</dbReference>
<feature type="compositionally biased region" description="Low complexity" evidence="15">
    <location>
        <begin position="657"/>
        <end position="692"/>
    </location>
</feature>